<feature type="transmembrane region" description="Helical" evidence="1">
    <location>
        <begin position="57"/>
        <end position="74"/>
    </location>
</feature>
<feature type="transmembrane region" description="Helical" evidence="1">
    <location>
        <begin position="94"/>
        <end position="112"/>
    </location>
</feature>
<evidence type="ECO:0008006" key="4">
    <source>
        <dbReference type="Google" id="ProtNLM"/>
    </source>
</evidence>
<sequence length="396" mass="44818">MIGSSVDYVRSGGMRNVPVTKAVEHLYATTAKFSKRVRNLGLMSCVLLPATSDSDNISLGHVTFPMFGVLLIAMNFENLILPLILRQELSDLKWILPFFNSYFFGLLIWFALRRRRKILSDLLVLLQDIQPFAYTINHTFLVAFICSIPVIQTTLTFIISISTQGPSFYTAIYGIQNPWIEAAVRCIKSFLLTFVFPTLPNLVTLLYCILCERICKSISSLTYEIKTMLPEEFSMTRQMNVIGLKGKVQDALDIMQKGFSVPILFISVAYFSSCCSILGMFVSVDIRLWNFPVIVSFALTLANAFIGLLACFWVAGGVPIETEKYKGAFCKKIRQRLLQRKNLNEISFQKLDSDQSIFVLSGCNVIHFKRSSVLAIIGTIITYTLLLLRDEYIEEE</sequence>
<evidence type="ECO:0000313" key="2">
    <source>
        <dbReference type="EMBL" id="GBM43597.1"/>
    </source>
</evidence>
<name>A0A4Y2FRF7_ARAVE</name>
<dbReference type="Proteomes" id="UP000499080">
    <property type="component" value="Unassembled WGS sequence"/>
</dbReference>
<gene>
    <name evidence="2" type="ORF">AVEN_67104_1</name>
</gene>
<reference evidence="2 3" key="1">
    <citation type="journal article" date="2019" name="Sci. Rep.">
        <title>Orb-weaving spider Araneus ventricosus genome elucidates the spidroin gene catalogue.</title>
        <authorList>
            <person name="Kono N."/>
            <person name="Nakamura H."/>
            <person name="Ohtoshi R."/>
            <person name="Moran D.A.P."/>
            <person name="Shinohara A."/>
            <person name="Yoshida Y."/>
            <person name="Fujiwara M."/>
            <person name="Mori M."/>
            <person name="Tomita M."/>
            <person name="Arakawa K."/>
        </authorList>
    </citation>
    <scope>NUCLEOTIDE SEQUENCE [LARGE SCALE GENOMIC DNA]</scope>
</reference>
<feature type="transmembrane region" description="Helical" evidence="1">
    <location>
        <begin position="371"/>
        <end position="388"/>
    </location>
</feature>
<feature type="transmembrane region" description="Helical" evidence="1">
    <location>
        <begin position="190"/>
        <end position="210"/>
    </location>
</feature>
<feature type="transmembrane region" description="Helical" evidence="1">
    <location>
        <begin position="132"/>
        <end position="159"/>
    </location>
</feature>
<proteinExistence type="predicted"/>
<evidence type="ECO:0000313" key="3">
    <source>
        <dbReference type="Proteomes" id="UP000499080"/>
    </source>
</evidence>
<comment type="caution">
    <text evidence="2">The sequence shown here is derived from an EMBL/GenBank/DDBJ whole genome shotgun (WGS) entry which is preliminary data.</text>
</comment>
<organism evidence="2 3">
    <name type="scientific">Araneus ventricosus</name>
    <name type="common">Orbweaver spider</name>
    <name type="synonym">Epeira ventricosa</name>
    <dbReference type="NCBI Taxonomy" id="182803"/>
    <lineage>
        <taxon>Eukaryota</taxon>
        <taxon>Metazoa</taxon>
        <taxon>Ecdysozoa</taxon>
        <taxon>Arthropoda</taxon>
        <taxon>Chelicerata</taxon>
        <taxon>Arachnida</taxon>
        <taxon>Araneae</taxon>
        <taxon>Araneomorphae</taxon>
        <taxon>Entelegynae</taxon>
        <taxon>Araneoidea</taxon>
        <taxon>Araneidae</taxon>
        <taxon>Araneus</taxon>
    </lineage>
</organism>
<evidence type="ECO:0000256" key="1">
    <source>
        <dbReference type="SAM" id="Phobius"/>
    </source>
</evidence>
<feature type="transmembrane region" description="Helical" evidence="1">
    <location>
        <begin position="294"/>
        <end position="316"/>
    </location>
</feature>
<dbReference type="AlphaFoldDB" id="A0A4Y2FRF7"/>
<feature type="transmembrane region" description="Helical" evidence="1">
    <location>
        <begin position="263"/>
        <end position="282"/>
    </location>
</feature>
<keyword evidence="3" id="KW-1185">Reference proteome</keyword>
<accession>A0A4Y2FRF7</accession>
<dbReference type="EMBL" id="BGPR01001034">
    <property type="protein sequence ID" value="GBM43597.1"/>
    <property type="molecule type" value="Genomic_DNA"/>
</dbReference>
<protein>
    <recommendedName>
        <fullName evidence="4">Gustatory receptor</fullName>
    </recommendedName>
</protein>
<keyword evidence="1" id="KW-0472">Membrane</keyword>
<keyword evidence="1" id="KW-0812">Transmembrane</keyword>
<keyword evidence="1" id="KW-1133">Transmembrane helix</keyword>